<reference evidence="1 2" key="1">
    <citation type="journal article" date="2022" name="bioRxiv">
        <title>The genome of the oomycete Peronosclerospora sorghi, a cosmopolitan pathogen of maize and sorghum, is inflated with dispersed pseudogenes.</title>
        <authorList>
            <person name="Fletcher K."/>
            <person name="Martin F."/>
            <person name="Isakeit T."/>
            <person name="Cavanaugh K."/>
            <person name="Magill C."/>
            <person name="Michelmore R."/>
        </authorList>
    </citation>
    <scope>NUCLEOTIDE SEQUENCE [LARGE SCALE GENOMIC DNA]</scope>
    <source>
        <strain evidence="1">P6</strain>
    </source>
</reference>
<name>A0ACC0WRC4_9STRA</name>
<gene>
    <name evidence="1" type="ORF">PsorP6_000152</name>
</gene>
<comment type="caution">
    <text evidence="1">The sequence shown here is derived from an EMBL/GenBank/DDBJ whole genome shotgun (WGS) entry which is preliminary data.</text>
</comment>
<dbReference type="EMBL" id="CM047580">
    <property type="protein sequence ID" value="KAI9921443.1"/>
    <property type="molecule type" value="Genomic_DNA"/>
</dbReference>
<dbReference type="Proteomes" id="UP001163321">
    <property type="component" value="Chromosome 1"/>
</dbReference>
<protein>
    <submittedName>
        <fullName evidence="1">Uncharacterized protein</fullName>
    </submittedName>
</protein>
<keyword evidence="2" id="KW-1185">Reference proteome</keyword>
<organism evidence="1 2">
    <name type="scientific">Peronosclerospora sorghi</name>
    <dbReference type="NCBI Taxonomy" id="230839"/>
    <lineage>
        <taxon>Eukaryota</taxon>
        <taxon>Sar</taxon>
        <taxon>Stramenopiles</taxon>
        <taxon>Oomycota</taxon>
        <taxon>Peronosporomycetes</taxon>
        <taxon>Peronosporales</taxon>
        <taxon>Peronosporaceae</taxon>
        <taxon>Peronosclerospora</taxon>
    </lineage>
</organism>
<accession>A0ACC0WRC4</accession>
<proteinExistence type="predicted"/>
<evidence type="ECO:0000313" key="2">
    <source>
        <dbReference type="Proteomes" id="UP001163321"/>
    </source>
</evidence>
<evidence type="ECO:0000313" key="1">
    <source>
        <dbReference type="EMBL" id="KAI9921443.1"/>
    </source>
</evidence>
<sequence length="99" mass="11270">MFSIADSNRYQQVLPIDEQEVAEAIQDSNVNEDNDEQSAQLLDVEVSFCKKRGRLISAVWEQFTNGMEPHKSSQATCKHCQTTVGYHKKSEKTQAHLRS</sequence>